<evidence type="ECO:0000256" key="2">
    <source>
        <dbReference type="ARBA" id="ARBA00022989"/>
    </source>
</evidence>
<reference evidence="5 6" key="1">
    <citation type="journal article" date="2020" name="Microbiol. Resour. Announc.">
        <title>Draft Genome Sequence of a Cladosporium Species Isolated from the Mesophotic Ascidian Didemnum maculosum.</title>
        <authorList>
            <person name="Gioti A."/>
            <person name="Siaperas R."/>
            <person name="Nikolaivits E."/>
            <person name="Le Goff G."/>
            <person name="Ouazzani J."/>
            <person name="Kotoulas G."/>
            <person name="Topakas E."/>
        </authorList>
    </citation>
    <scope>NUCLEOTIDE SEQUENCE [LARGE SCALE GENOMIC DNA]</scope>
    <source>
        <strain evidence="5 6">TM138-S3</strain>
    </source>
</reference>
<dbReference type="Proteomes" id="UP000803884">
    <property type="component" value="Unassembled WGS sequence"/>
</dbReference>
<dbReference type="GeneID" id="96009476"/>
<keyword evidence="1 4" id="KW-0812">Transmembrane</keyword>
<dbReference type="RefSeq" id="XP_069226487.1">
    <property type="nucleotide sequence ID" value="XM_069376638.1"/>
</dbReference>
<keyword evidence="6" id="KW-1185">Reference proteome</keyword>
<dbReference type="PANTHER" id="PTHR39136:SF1">
    <property type="entry name" value="ALTERED INHERITANCE OF MITOCHONDRIA PROTEIN 11"/>
    <property type="match status" value="1"/>
</dbReference>
<evidence type="ECO:0000313" key="5">
    <source>
        <dbReference type="EMBL" id="KAL1583380.1"/>
    </source>
</evidence>
<dbReference type="GO" id="GO:0016020">
    <property type="term" value="C:membrane"/>
    <property type="evidence" value="ECO:0007669"/>
    <property type="project" value="UniProtKB-SubCell"/>
</dbReference>
<evidence type="ECO:0000256" key="3">
    <source>
        <dbReference type="ARBA" id="ARBA00023136"/>
    </source>
</evidence>
<dbReference type="PANTHER" id="PTHR39136">
    <property type="entry name" value="ALTERED INHERITANCE OF MITOCHONDRIA PROTEIN 11"/>
    <property type="match status" value="1"/>
</dbReference>
<dbReference type="AlphaFoldDB" id="A0AB34KF53"/>
<evidence type="ECO:0000256" key="4">
    <source>
        <dbReference type="RuleBase" id="RU367098"/>
    </source>
</evidence>
<sequence length="213" mass="23721">MSFWDRYLAPGDLRARRQALAPPLPLEKPAQTEEQLRRAQIKPSVTSAALERIDPARRARRQNALFFGGLGFTMLSAWVTRRALIRKRLPTPTTFTPSNTPIPKPEAGLDAAQALALATMNTVSVFMTAIGAGFIYFDIADVEDLREKVRRGVGFDVYGGESEADQELENWVAEILSRKDGYGNIKDEIVDKLMEMEKKEQAKADANALVGRK</sequence>
<protein>
    <recommendedName>
        <fullName evidence="4">Altered inheritance of mitochondria protein 11</fullName>
    </recommendedName>
</protein>
<proteinExistence type="inferred from homology"/>
<comment type="subcellular location">
    <subcellularLocation>
        <location evidence="4">Membrane</location>
        <topology evidence="4">Multi-pass membrane protein</topology>
    </subcellularLocation>
</comment>
<organism evidence="5 6">
    <name type="scientific">Cladosporium halotolerans</name>
    <dbReference type="NCBI Taxonomy" id="1052096"/>
    <lineage>
        <taxon>Eukaryota</taxon>
        <taxon>Fungi</taxon>
        <taxon>Dikarya</taxon>
        <taxon>Ascomycota</taxon>
        <taxon>Pezizomycotina</taxon>
        <taxon>Dothideomycetes</taxon>
        <taxon>Dothideomycetidae</taxon>
        <taxon>Cladosporiales</taxon>
        <taxon>Cladosporiaceae</taxon>
        <taxon>Cladosporium</taxon>
    </lineage>
</organism>
<evidence type="ECO:0000256" key="1">
    <source>
        <dbReference type="ARBA" id="ARBA00022692"/>
    </source>
</evidence>
<dbReference type="InterPro" id="IPR038814">
    <property type="entry name" value="AIM11"/>
</dbReference>
<comment type="similarity">
    <text evidence="4">Belongs to the AIM11 family.</text>
</comment>
<name>A0AB34KF53_9PEZI</name>
<gene>
    <name evidence="5" type="primary">aim11</name>
    <name evidence="4" type="synonym">AIM11</name>
    <name evidence="5" type="ORF">WHR41_08034</name>
</gene>
<accession>A0AB34KF53</accession>
<dbReference type="EMBL" id="JAAQHG020000036">
    <property type="protein sequence ID" value="KAL1583380.1"/>
    <property type="molecule type" value="Genomic_DNA"/>
</dbReference>
<evidence type="ECO:0000313" key="6">
    <source>
        <dbReference type="Proteomes" id="UP000803884"/>
    </source>
</evidence>
<dbReference type="GO" id="GO:0005739">
    <property type="term" value="C:mitochondrion"/>
    <property type="evidence" value="ECO:0007669"/>
    <property type="project" value="TreeGrafter"/>
</dbReference>
<feature type="transmembrane region" description="Helical" evidence="4">
    <location>
        <begin position="114"/>
        <end position="137"/>
    </location>
</feature>
<comment type="caution">
    <text evidence="5">The sequence shown here is derived from an EMBL/GenBank/DDBJ whole genome shotgun (WGS) entry which is preliminary data.</text>
</comment>
<keyword evidence="2 4" id="KW-1133">Transmembrane helix</keyword>
<keyword evidence="3 4" id="KW-0472">Membrane</keyword>
<feature type="transmembrane region" description="Helical" evidence="4">
    <location>
        <begin position="64"/>
        <end position="80"/>
    </location>
</feature>